<organism evidence="3 4">
    <name type="scientific">Candidatus Nanohalococcus occultus</name>
    <dbReference type="NCBI Taxonomy" id="2978047"/>
    <lineage>
        <taxon>Archaea</taxon>
        <taxon>Candidatus Nanohalarchaeota</taxon>
        <taxon>Candidatus Nanohalarchaeota incertae sedis</taxon>
        <taxon>Candidatus Nanohalococcus</taxon>
    </lineage>
</organism>
<keyword evidence="4" id="KW-1185">Reference proteome</keyword>
<dbReference type="GO" id="GO:0016853">
    <property type="term" value="F:isomerase activity"/>
    <property type="evidence" value="ECO:0007669"/>
    <property type="project" value="UniProtKB-KW"/>
</dbReference>
<protein>
    <submittedName>
        <fullName evidence="3">Thiol-disulfide isomerase or thioredoxin</fullName>
    </submittedName>
</protein>
<dbReference type="CDD" id="cd02969">
    <property type="entry name" value="PRX_like1"/>
    <property type="match status" value="1"/>
</dbReference>
<name>A0ABY8CGW7_9ARCH</name>
<dbReference type="InterPro" id="IPR000866">
    <property type="entry name" value="AhpC/TSA"/>
</dbReference>
<evidence type="ECO:0000313" key="4">
    <source>
        <dbReference type="Proteomes" id="UP001218034"/>
    </source>
</evidence>
<feature type="region of interest" description="Disordered" evidence="1">
    <location>
        <begin position="142"/>
        <end position="184"/>
    </location>
</feature>
<dbReference type="PANTHER" id="PTHR43640">
    <property type="entry name" value="OS07G0260300 PROTEIN"/>
    <property type="match status" value="1"/>
</dbReference>
<accession>A0ABY8CGW7</accession>
<sequence length="184" mass="20934">MSLTQSDSKLEVGDTAPDFELENYEGQNVGLTDLDNYDGVLVVFMCNHCPFVKAQTEELRKLNNEFSSIAIVGINANAETHPMDSVDKMGDFIEENDLDSEHFYYLIDGDQEVAKAYGAECTPDPFLLDWRHKLYYKGRLNDKSGPSEEVQSRDMKEAIESMLKRQDPPQEQPPSQGCNIKWKE</sequence>
<evidence type="ECO:0000259" key="2">
    <source>
        <dbReference type="PROSITE" id="PS51352"/>
    </source>
</evidence>
<dbReference type="Gene3D" id="3.40.30.10">
    <property type="entry name" value="Glutaredoxin"/>
    <property type="match status" value="1"/>
</dbReference>
<dbReference type="InterPro" id="IPR047262">
    <property type="entry name" value="PRX-like1"/>
</dbReference>
<dbReference type="SUPFAM" id="SSF52833">
    <property type="entry name" value="Thioredoxin-like"/>
    <property type="match status" value="1"/>
</dbReference>
<dbReference type="InterPro" id="IPR013766">
    <property type="entry name" value="Thioredoxin_domain"/>
</dbReference>
<dbReference type="PROSITE" id="PS51352">
    <property type="entry name" value="THIOREDOXIN_2"/>
    <property type="match status" value="1"/>
</dbReference>
<reference evidence="3 4" key="1">
    <citation type="submission" date="2022-09" db="EMBL/GenBank/DDBJ databases">
        <title>Xylan utilization by haloarchaea-nanohaloarchaea associations.</title>
        <authorList>
            <person name="Yakimov M."/>
        </authorList>
    </citation>
    <scope>NUCLEOTIDE SEQUENCE [LARGE SCALE GENOMIC DNA]</scope>
    <source>
        <strain evidence="3 4">SVXNc</strain>
    </source>
</reference>
<dbReference type="RefSeq" id="WP_347722050.1">
    <property type="nucleotide sequence ID" value="NZ_CP104395.1"/>
</dbReference>
<dbReference type="PANTHER" id="PTHR43640:SF1">
    <property type="entry name" value="THIOREDOXIN-DEPENDENT PEROXIREDOXIN"/>
    <property type="match status" value="1"/>
</dbReference>
<feature type="domain" description="Thioredoxin" evidence="2">
    <location>
        <begin position="10"/>
        <end position="164"/>
    </location>
</feature>
<evidence type="ECO:0000313" key="3">
    <source>
        <dbReference type="EMBL" id="WEL19178.1"/>
    </source>
</evidence>
<dbReference type="InterPro" id="IPR036249">
    <property type="entry name" value="Thioredoxin-like_sf"/>
</dbReference>
<dbReference type="GeneID" id="90589581"/>
<dbReference type="Pfam" id="PF00578">
    <property type="entry name" value="AhpC-TSA"/>
    <property type="match status" value="1"/>
</dbReference>
<dbReference type="Proteomes" id="UP001218034">
    <property type="component" value="Chromosome"/>
</dbReference>
<keyword evidence="3" id="KW-0413">Isomerase</keyword>
<evidence type="ECO:0000256" key="1">
    <source>
        <dbReference type="SAM" id="MobiDB-lite"/>
    </source>
</evidence>
<gene>
    <name evidence="3" type="primary">trxA</name>
    <name evidence="3" type="ORF">SVXNc_0146</name>
</gene>
<proteinExistence type="predicted"/>
<feature type="compositionally biased region" description="Basic and acidic residues" evidence="1">
    <location>
        <begin position="142"/>
        <end position="168"/>
    </location>
</feature>
<dbReference type="EMBL" id="CP104395">
    <property type="protein sequence ID" value="WEL19178.1"/>
    <property type="molecule type" value="Genomic_DNA"/>
</dbReference>